<proteinExistence type="predicted"/>
<keyword evidence="2" id="KW-1185">Reference proteome</keyword>
<reference evidence="1 2" key="1">
    <citation type="journal article" date="2019" name="Sci. Rep.">
        <title>Orb-weaving spider Araneus ventricosus genome elucidates the spidroin gene catalogue.</title>
        <authorList>
            <person name="Kono N."/>
            <person name="Nakamura H."/>
            <person name="Ohtoshi R."/>
            <person name="Moran D.A.P."/>
            <person name="Shinohara A."/>
            <person name="Yoshida Y."/>
            <person name="Fujiwara M."/>
            <person name="Mori M."/>
            <person name="Tomita M."/>
            <person name="Arakawa K."/>
        </authorList>
    </citation>
    <scope>NUCLEOTIDE SEQUENCE [LARGE SCALE GENOMIC DNA]</scope>
</reference>
<dbReference type="AlphaFoldDB" id="A0A4Y2IFQ6"/>
<comment type="caution">
    <text evidence="1">The sequence shown here is derived from an EMBL/GenBank/DDBJ whole genome shotgun (WGS) entry which is preliminary data.</text>
</comment>
<accession>A0A4Y2IFQ6</accession>
<gene>
    <name evidence="1" type="ORF">AVEN_11718_1</name>
</gene>
<sequence length="99" mass="11034">MTRTTLELAPPLLTSASHQQEVILPPVFHSACTGPAYTGDLRWNRVSSLESSGPEAEALPLGHRCPFIYVRLYVVELSFSYGHRLIGRQTSHRLISCKI</sequence>
<dbReference type="Proteomes" id="UP000499080">
    <property type="component" value="Unassembled WGS sequence"/>
</dbReference>
<dbReference type="EMBL" id="BGPR01002622">
    <property type="protein sequence ID" value="GBM76454.1"/>
    <property type="molecule type" value="Genomic_DNA"/>
</dbReference>
<protein>
    <submittedName>
        <fullName evidence="1">Uncharacterized protein</fullName>
    </submittedName>
</protein>
<evidence type="ECO:0000313" key="2">
    <source>
        <dbReference type="Proteomes" id="UP000499080"/>
    </source>
</evidence>
<organism evidence="1 2">
    <name type="scientific">Araneus ventricosus</name>
    <name type="common">Orbweaver spider</name>
    <name type="synonym">Epeira ventricosa</name>
    <dbReference type="NCBI Taxonomy" id="182803"/>
    <lineage>
        <taxon>Eukaryota</taxon>
        <taxon>Metazoa</taxon>
        <taxon>Ecdysozoa</taxon>
        <taxon>Arthropoda</taxon>
        <taxon>Chelicerata</taxon>
        <taxon>Arachnida</taxon>
        <taxon>Araneae</taxon>
        <taxon>Araneomorphae</taxon>
        <taxon>Entelegynae</taxon>
        <taxon>Araneoidea</taxon>
        <taxon>Araneidae</taxon>
        <taxon>Araneus</taxon>
    </lineage>
</organism>
<evidence type="ECO:0000313" key="1">
    <source>
        <dbReference type="EMBL" id="GBM76454.1"/>
    </source>
</evidence>
<name>A0A4Y2IFQ6_ARAVE</name>